<keyword evidence="1 3" id="KW-0963">Cytoplasm</keyword>
<dbReference type="Gene3D" id="3.30.505.50">
    <property type="entry name" value="Sigma 54 modulation/S30EA ribosomal protein, C-terminal domain"/>
    <property type="match status" value="1"/>
</dbReference>
<dbReference type="PANTHER" id="PTHR33231:SF1">
    <property type="entry name" value="30S RIBOSOMAL PROTEIN"/>
    <property type="match status" value="1"/>
</dbReference>
<dbReference type="CDD" id="cd00552">
    <property type="entry name" value="RaiA"/>
    <property type="match status" value="1"/>
</dbReference>
<keyword evidence="6" id="KW-0687">Ribonucleoprotein</keyword>
<dbReference type="InterPro" id="IPR034694">
    <property type="entry name" value="HPF_long/plastid"/>
</dbReference>
<dbReference type="InterPro" id="IPR036567">
    <property type="entry name" value="RHF-like"/>
</dbReference>
<evidence type="ECO:0000259" key="5">
    <source>
        <dbReference type="Pfam" id="PF16321"/>
    </source>
</evidence>
<comment type="similarity">
    <text evidence="3">Belongs to the HPF/YfiA ribosome-associated protein family. Long HPF subfamily.</text>
</comment>
<gene>
    <name evidence="3" type="primary">hpf</name>
    <name evidence="6" type="ORF">EV191_10942</name>
</gene>
<dbReference type="InterPro" id="IPR032528">
    <property type="entry name" value="Ribosom_S30AE_C"/>
</dbReference>
<evidence type="ECO:0000256" key="4">
    <source>
        <dbReference type="SAM" id="MobiDB-lite"/>
    </source>
</evidence>
<keyword evidence="2 3" id="KW-0810">Translation regulation</keyword>
<dbReference type="NCBIfam" id="TIGR00741">
    <property type="entry name" value="yfiA"/>
    <property type="match status" value="1"/>
</dbReference>
<dbReference type="Pfam" id="PF16321">
    <property type="entry name" value="Ribosom_S30AE_C"/>
    <property type="match status" value="1"/>
</dbReference>
<evidence type="ECO:0000313" key="7">
    <source>
        <dbReference type="Proteomes" id="UP000294911"/>
    </source>
</evidence>
<feature type="region of interest" description="Disordered" evidence="4">
    <location>
        <begin position="95"/>
        <end position="130"/>
    </location>
</feature>
<protein>
    <recommendedName>
        <fullName evidence="3">Ribosome hibernation promoting factor</fullName>
        <shortName evidence="3">HPF</shortName>
    </recommendedName>
</protein>
<dbReference type="Pfam" id="PF02482">
    <property type="entry name" value="Ribosomal_S30AE"/>
    <property type="match status" value="1"/>
</dbReference>
<comment type="subunit">
    <text evidence="3">Interacts with 100S ribosomes.</text>
</comment>
<dbReference type="InterPro" id="IPR003489">
    <property type="entry name" value="RHF/RaiA"/>
</dbReference>
<dbReference type="HAMAP" id="MF_00839">
    <property type="entry name" value="HPF"/>
    <property type="match status" value="1"/>
</dbReference>
<dbReference type="Gene3D" id="3.30.160.100">
    <property type="entry name" value="Ribosome hibernation promotion factor-like"/>
    <property type="match status" value="1"/>
</dbReference>
<dbReference type="PANTHER" id="PTHR33231">
    <property type="entry name" value="30S RIBOSOMAL PROTEIN"/>
    <property type="match status" value="1"/>
</dbReference>
<evidence type="ECO:0000256" key="1">
    <source>
        <dbReference type="ARBA" id="ARBA00022490"/>
    </source>
</evidence>
<reference evidence="6 7" key="1">
    <citation type="submission" date="2019-03" db="EMBL/GenBank/DDBJ databases">
        <title>Genomic Encyclopedia of Type Strains, Phase IV (KMG-IV): sequencing the most valuable type-strain genomes for metagenomic binning, comparative biology and taxonomic classification.</title>
        <authorList>
            <person name="Goeker M."/>
        </authorList>
    </citation>
    <scope>NUCLEOTIDE SEQUENCE [LARGE SCALE GENOMIC DNA]</scope>
    <source>
        <strain evidence="6 7">DSM 45765</strain>
    </source>
</reference>
<dbReference type="InterPro" id="IPR038416">
    <property type="entry name" value="Ribosom_S30AE_C_sf"/>
</dbReference>
<organism evidence="6 7">
    <name type="scientific">Tamaricihabitans halophyticus</name>
    <dbReference type="NCBI Taxonomy" id="1262583"/>
    <lineage>
        <taxon>Bacteria</taxon>
        <taxon>Bacillati</taxon>
        <taxon>Actinomycetota</taxon>
        <taxon>Actinomycetes</taxon>
        <taxon>Pseudonocardiales</taxon>
        <taxon>Pseudonocardiaceae</taxon>
        <taxon>Tamaricihabitans</taxon>
    </lineage>
</organism>
<keyword evidence="6" id="KW-0689">Ribosomal protein</keyword>
<evidence type="ECO:0000313" key="6">
    <source>
        <dbReference type="EMBL" id="TCP49220.1"/>
    </source>
</evidence>
<dbReference type="InterPro" id="IPR050574">
    <property type="entry name" value="HPF/YfiA_ribosome-assoc"/>
</dbReference>
<evidence type="ECO:0000256" key="3">
    <source>
        <dbReference type="HAMAP-Rule" id="MF_00839"/>
    </source>
</evidence>
<comment type="subcellular location">
    <subcellularLocation>
        <location evidence="3">Cytoplasm</location>
    </subcellularLocation>
</comment>
<dbReference type="OrthoDB" id="9794975at2"/>
<accession>A0A4R2QIN2</accession>
<comment type="function">
    <text evidence="3">Required for dimerization of active 70S ribosomes into 100S ribosomes in stationary phase; 100S ribosomes are translationally inactive and sometimes present during exponential growth.</text>
</comment>
<feature type="compositionally biased region" description="Basic residues" evidence="4">
    <location>
        <begin position="95"/>
        <end position="104"/>
    </location>
</feature>
<dbReference type="GO" id="GO:0045900">
    <property type="term" value="P:negative regulation of translational elongation"/>
    <property type="evidence" value="ECO:0007669"/>
    <property type="project" value="TreeGrafter"/>
</dbReference>
<comment type="caution">
    <text evidence="6">The sequence shown here is derived from an EMBL/GenBank/DDBJ whole genome shotgun (WGS) entry which is preliminary data.</text>
</comment>
<dbReference type="EMBL" id="SLXQ01000009">
    <property type="protein sequence ID" value="TCP49220.1"/>
    <property type="molecule type" value="Genomic_DNA"/>
</dbReference>
<dbReference type="Proteomes" id="UP000294911">
    <property type="component" value="Unassembled WGS sequence"/>
</dbReference>
<dbReference type="FunFam" id="3.30.505.50:FF:000002">
    <property type="entry name" value="Ribosome hibernation promoting factor"/>
    <property type="match status" value="1"/>
</dbReference>
<dbReference type="SUPFAM" id="SSF69754">
    <property type="entry name" value="Ribosome binding protein Y (YfiA homologue)"/>
    <property type="match status" value="1"/>
</dbReference>
<dbReference type="RefSeq" id="WP_132878531.1">
    <property type="nucleotide sequence ID" value="NZ_SLXQ01000009.1"/>
</dbReference>
<name>A0A4R2QIN2_9PSEU</name>
<proteinExistence type="inferred from homology"/>
<evidence type="ECO:0000256" key="2">
    <source>
        <dbReference type="ARBA" id="ARBA00022845"/>
    </source>
</evidence>
<dbReference type="GO" id="GO:0043024">
    <property type="term" value="F:ribosomal small subunit binding"/>
    <property type="evidence" value="ECO:0007669"/>
    <property type="project" value="TreeGrafter"/>
</dbReference>
<sequence>MDIVIKGRNVAVPDHYRTHVSEKMARLERYDRKVIRFEVELFHEPNRRQAKNCQRVEITGKGKGAPIRAEAAAGDFYAALDAAVSKLENRLRRMHDRRKVHHGRRSPESVAEATSVANPQLVSPPGGAANGQVAAAQTAVLAAPESQPLVDDVPELAEAVVPEQQRWDDGFAERTPGRVVREKEHSAGPMSVDQALYEMELVGHDFYLFADVDSGRPSVVYRRKGFDYGVIRLT</sequence>
<dbReference type="GO" id="GO:0022627">
    <property type="term" value="C:cytosolic small ribosomal subunit"/>
    <property type="evidence" value="ECO:0007669"/>
    <property type="project" value="TreeGrafter"/>
</dbReference>
<dbReference type="AlphaFoldDB" id="A0A4R2QIN2"/>
<feature type="domain" description="Sigma 54 modulation/S30EA ribosomal protein C-terminal" evidence="5">
    <location>
        <begin position="177"/>
        <end position="230"/>
    </location>
</feature>
<keyword evidence="7" id="KW-1185">Reference proteome</keyword>